<protein>
    <recommendedName>
        <fullName evidence="5">Thymidylate kinase</fullName>
    </recommendedName>
</protein>
<dbReference type="EMBL" id="CP039631">
    <property type="protein sequence ID" value="QCG67575.1"/>
    <property type="molecule type" value="Genomic_DNA"/>
</dbReference>
<proteinExistence type="predicted"/>
<dbReference type="AlphaFoldDB" id="A0A4P7Y9E9"/>
<accession>A0A4P7Y9E9</accession>
<gene>
    <name evidence="2" type="ORF">E4167_25230</name>
    <name evidence="1" type="ORF">YA0849_04530</name>
</gene>
<dbReference type="Gene3D" id="3.40.50.300">
    <property type="entry name" value="P-loop containing nucleotide triphosphate hydrolases"/>
    <property type="match status" value="1"/>
</dbReference>
<dbReference type="Proteomes" id="UP000298274">
    <property type="component" value="Chromosome"/>
</dbReference>
<dbReference type="SUPFAM" id="SSF52540">
    <property type="entry name" value="P-loop containing nucleoside triphosphate hydrolases"/>
    <property type="match status" value="1"/>
</dbReference>
<evidence type="ECO:0000313" key="4">
    <source>
        <dbReference type="Proteomes" id="UP000614123"/>
    </source>
</evidence>
<keyword evidence="4" id="KW-1185">Reference proteome</keyword>
<evidence type="ECO:0000313" key="1">
    <source>
        <dbReference type="EMBL" id="MBI6648280.1"/>
    </source>
</evidence>
<dbReference type="EMBL" id="JAEILD010000019">
    <property type="protein sequence ID" value="MBI6648280.1"/>
    <property type="molecule type" value="Genomic_DNA"/>
</dbReference>
<name>A0A4P7Y9E9_PSEVE</name>
<reference evidence="1 4" key="3">
    <citation type="submission" date="2020-12" db="EMBL/GenBank/DDBJ databases">
        <title>Comparative genomic insights into the epidemiology and virulence of plant pathogenic Pseudomonads from Turkey.</title>
        <authorList>
            <person name="Dillon M."/>
            <person name="Ruiz-Bedoya T."/>
            <person name="Bendalovic-Torma C."/>
            <person name="Guttman K.M."/>
            <person name="Kwak H."/>
            <person name="Middleton M.A."/>
            <person name="Wang P.W."/>
            <person name="Horuz S."/>
            <person name="Aysan Y."/>
            <person name="Guttman D.S."/>
        </authorList>
    </citation>
    <scope>NUCLEOTIDE SEQUENCE [LARGE SCALE GENOMIC DNA]</scope>
    <source>
        <strain evidence="1 4">S4_EA_3a</strain>
    </source>
</reference>
<dbReference type="InterPro" id="IPR027417">
    <property type="entry name" value="P-loop_NTPase"/>
</dbReference>
<evidence type="ECO:0008006" key="5">
    <source>
        <dbReference type="Google" id="ProtNLM"/>
    </source>
</evidence>
<dbReference type="Proteomes" id="UP000614123">
    <property type="component" value="Unassembled WGS sequence"/>
</dbReference>
<reference evidence="3" key="1">
    <citation type="submission" date="2019-04" db="EMBL/GenBank/DDBJ databases">
        <title>Complete genome sequence of Pseudomonas veronii strain PVy, a versatile degrader capable of using multiple contaminants as sole carbon sources.</title>
        <authorList>
            <person name="Lopez-Echartea E."/>
            <person name="Ridl J."/>
            <person name="Pajer P."/>
            <person name="Strejcek M."/>
            <person name="Suman J."/>
            <person name="Uhlik O."/>
        </authorList>
    </citation>
    <scope>NUCLEOTIDE SEQUENCE [LARGE SCALE GENOMIC DNA]</scope>
    <source>
        <strain evidence="3">Pvy</strain>
    </source>
</reference>
<sequence>MPGPPARRVMASRSAFRRLAPLVAIIGPDGAGKTTTAHYLCSVIANSQYAYLGLGSGALGLKIRQLPWIGAMLERHLSAKASRARTPGERIPGPVTAAVIYLFGRLRWRRFLHMLHVRESGRLVICDRYPQAQIAGLNDGPGLSAAHATGWLTALLARRERDLYIEMAQIPPTLVIRLNVDAHTAWARKPDHDLALIERKVAATAALTFPGARVVEVDAGLPQAQVHAICRQLIETLVSETPGFSSSLEPQVTRVE</sequence>
<reference evidence="2" key="2">
    <citation type="submission" date="2020-01" db="EMBL/GenBank/DDBJ databases">
        <title>Complete genome sequence of Pseudomonas veronii strain PVy, a versatile degrader capable of using multiple contaminants as sole carbon sources.</title>
        <authorList>
            <person name="Lopez-Echartea E."/>
            <person name="Ridl J."/>
            <person name="Pajer P."/>
            <person name="Strejcek M."/>
            <person name="Suman J."/>
            <person name="Uhlik O."/>
        </authorList>
    </citation>
    <scope>NUCLEOTIDE SEQUENCE</scope>
    <source>
        <strain evidence="2">Pvy</strain>
    </source>
</reference>
<evidence type="ECO:0000313" key="2">
    <source>
        <dbReference type="EMBL" id="QCG67575.1"/>
    </source>
</evidence>
<evidence type="ECO:0000313" key="3">
    <source>
        <dbReference type="Proteomes" id="UP000298274"/>
    </source>
</evidence>
<organism evidence="2 3">
    <name type="scientific">Pseudomonas veronii</name>
    <dbReference type="NCBI Taxonomy" id="76761"/>
    <lineage>
        <taxon>Bacteria</taxon>
        <taxon>Pseudomonadati</taxon>
        <taxon>Pseudomonadota</taxon>
        <taxon>Gammaproteobacteria</taxon>
        <taxon>Pseudomonadales</taxon>
        <taxon>Pseudomonadaceae</taxon>
        <taxon>Pseudomonas</taxon>
    </lineage>
</organism>